<dbReference type="InterPro" id="IPR050706">
    <property type="entry name" value="Cyclic-di-GMP_PDE-like"/>
</dbReference>
<keyword evidence="8" id="KW-1185">Reference proteome</keyword>
<dbReference type="PANTHER" id="PTHR33121">
    <property type="entry name" value="CYCLIC DI-GMP PHOSPHODIESTERASE PDEF"/>
    <property type="match status" value="1"/>
</dbReference>
<dbReference type="PANTHER" id="PTHR33121:SF70">
    <property type="entry name" value="SIGNALING PROTEIN YKOW"/>
    <property type="match status" value="1"/>
</dbReference>
<dbReference type="EMBL" id="QGDQ01000002">
    <property type="protein sequence ID" value="PWJ55658.1"/>
    <property type="molecule type" value="Genomic_DNA"/>
</dbReference>
<evidence type="ECO:0000256" key="1">
    <source>
        <dbReference type="ARBA" id="ARBA00022692"/>
    </source>
</evidence>
<dbReference type="Pfam" id="PF00672">
    <property type="entry name" value="HAMP"/>
    <property type="match status" value="1"/>
</dbReference>
<dbReference type="InterPro" id="IPR001633">
    <property type="entry name" value="EAL_dom"/>
</dbReference>
<dbReference type="CDD" id="cd01949">
    <property type="entry name" value="GGDEF"/>
    <property type="match status" value="1"/>
</dbReference>
<name>A0A316AEF7_9ACTN</name>
<evidence type="ECO:0000256" key="2">
    <source>
        <dbReference type="ARBA" id="ARBA00022989"/>
    </source>
</evidence>
<feature type="domain" description="EAL" evidence="4">
    <location>
        <begin position="338"/>
        <end position="598"/>
    </location>
</feature>
<keyword evidence="1 3" id="KW-0812">Transmembrane</keyword>
<keyword evidence="3" id="KW-0472">Membrane</keyword>
<dbReference type="AlphaFoldDB" id="A0A316AEF7"/>
<dbReference type="OrthoDB" id="23692at2"/>
<organism evidence="7 8">
    <name type="scientific">Quadrisphaera granulorum</name>
    <dbReference type="NCBI Taxonomy" id="317664"/>
    <lineage>
        <taxon>Bacteria</taxon>
        <taxon>Bacillati</taxon>
        <taxon>Actinomycetota</taxon>
        <taxon>Actinomycetes</taxon>
        <taxon>Kineosporiales</taxon>
        <taxon>Kineosporiaceae</taxon>
        <taxon>Quadrisphaera</taxon>
    </lineage>
</organism>
<dbReference type="CDD" id="cd01948">
    <property type="entry name" value="EAL"/>
    <property type="match status" value="1"/>
</dbReference>
<gene>
    <name evidence="7" type="ORF">BXY45_10220</name>
</gene>
<feature type="domain" description="HAMP" evidence="5">
    <location>
        <begin position="91"/>
        <end position="149"/>
    </location>
</feature>
<dbReference type="CDD" id="cd06225">
    <property type="entry name" value="HAMP"/>
    <property type="match status" value="1"/>
</dbReference>
<dbReference type="Proteomes" id="UP000245469">
    <property type="component" value="Unassembled WGS sequence"/>
</dbReference>
<proteinExistence type="predicted"/>
<dbReference type="SUPFAM" id="SSF141868">
    <property type="entry name" value="EAL domain-like"/>
    <property type="match status" value="1"/>
</dbReference>
<feature type="transmembrane region" description="Helical" evidence="3">
    <location>
        <begin position="70"/>
        <end position="93"/>
    </location>
</feature>
<dbReference type="InterPro" id="IPR003660">
    <property type="entry name" value="HAMP_dom"/>
</dbReference>
<evidence type="ECO:0000259" key="6">
    <source>
        <dbReference type="PROSITE" id="PS50887"/>
    </source>
</evidence>
<evidence type="ECO:0000313" key="7">
    <source>
        <dbReference type="EMBL" id="PWJ55658.1"/>
    </source>
</evidence>
<feature type="domain" description="GGDEF" evidence="6">
    <location>
        <begin position="190"/>
        <end position="327"/>
    </location>
</feature>
<dbReference type="Gene3D" id="3.30.70.270">
    <property type="match status" value="1"/>
</dbReference>
<dbReference type="Pfam" id="PF00563">
    <property type="entry name" value="EAL"/>
    <property type="match status" value="1"/>
</dbReference>
<dbReference type="Gene3D" id="3.20.20.450">
    <property type="entry name" value="EAL domain"/>
    <property type="match status" value="1"/>
</dbReference>
<dbReference type="SMART" id="SM00304">
    <property type="entry name" value="HAMP"/>
    <property type="match status" value="1"/>
</dbReference>
<evidence type="ECO:0000313" key="8">
    <source>
        <dbReference type="Proteomes" id="UP000245469"/>
    </source>
</evidence>
<dbReference type="NCBIfam" id="TIGR00254">
    <property type="entry name" value="GGDEF"/>
    <property type="match status" value="1"/>
</dbReference>
<reference evidence="7 8" key="1">
    <citation type="submission" date="2018-03" db="EMBL/GenBank/DDBJ databases">
        <title>Genomic Encyclopedia of Archaeal and Bacterial Type Strains, Phase II (KMG-II): from individual species to whole genera.</title>
        <authorList>
            <person name="Goeker M."/>
        </authorList>
    </citation>
    <scope>NUCLEOTIDE SEQUENCE [LARGE SCALE GENOMIC DNA]</scope>
    <source>
        <strain evidence="7 8">DSM 44889</strain>
    </source>
</reference>
<evidence type="ECO:0000259" key="4">
    <source>
        <dbReference type="PROSITE" id="PS50883"/>
    </source>
</evidence>
<accession>A0A316AEF7</accession>
<dbReference type="InterPro" id="IPR035919">
    <property type="entry name" value="EAL_sf"/>
</dbReference>
<dbReference type="SUPFAM" id="SSF55073">
    <property type="entry name" value="Nucleotide cyclase"/>
    <property type="match status" value="1"/>
</dbReference>
<evidence type="ECO:0000259" key="5">
    <source>
        <dbReference type="PROSITE" id="PS50885"/>
    </source>
</evidence>
<dbReference type="PROSITE" id="PS50887">
    <property type="entry name" value="GGDEF"/>
    <property type="match status" value="1"/>
</dbReference>
<dbReference type="GO" id="GO:0007165">
    <property type="term" value="P:signal transduction"/>
    <property type="evidence" value="ECO:0007669"/>
    <property type="project" value="InterPro"/>
</dbReference>
<dbReference type="GO" id="GO:0071111">
    <property type="term" value="F:cyclic-guanylate-specific phosphodiesterase activity"/>
    <property type="evidence" value="ECO:0007669"/>
    <property type="project" value="InterPro"/>
</dbReference>
<protein>
    <submittedName>
        <fullName evidence="7">Diguanylate cyclase (GGDEF)-like protein</fullName>
    </submittedName>
</protein>
<dbReference type="PROSITE" id="PS50883">
    <property type="entry name" value="EAL"/>
    <property type="match status" value="1"/>
</dbReference>
<comment type="caution">
    <text evidence="7">The sequence shown here is derived from an EMBL/GenBank/DDBJ whole genome shotgun (WGS) entry which is preliminary data.</text>
</comment>
<dbReference type="SMART" id="SM00052">
    <property type="entry name" value="EAL"/>
    <property type="match status" value="1"/>
</dbReference>
<keyword evidence="2 3" id="KW-1133">Transmembrane helix</keyword>
<dbReference type="InterPro" id="IPR043128">
    <property type="entry name" value="Rev_trsase/Diguanyl_cyclase"/>
</dbReference>
<evidence type="ECO:0000256" key="3">
    <source>
        <dbReference type="SAM" id="Phobius"/>
    </source>
</evidence>
<dbReference type="Pfam" id="PF00990">
    <property type="entry name" value="GGDEF"/>
    <property type="match status" value="1"/>
</dbReference>
<dbReference type="PROSITE" id="PS50885">
    <property type="entry name" value="HAMP"/>
    <property type="match status" value="1"/>
</dbReference>
<sequence>MLVPMTSAMRSPLRQRAPWPLRRAGTQTPLVVKVAGPVVALCLGAALVLDVGLANLTCTTSDCQRVSDRLSWGAAAGTAFAVVVLWVVFVAVVGRPTRRLAEVARRVADGDLSARVGVTTDPTRPPRDELVLVGDQFDRMLDALVAEQERLRRLTEELEHRATHDPASGLGNRALLSHQLDAALTTPRSAPLAVVKLELDGVDVIDATIGHGVGELVISTTALRLSAAVRSGQSVYRAGGSTFAVVIDHATDEATAAAIARRLLEVVEQPVDVDGATVVLTACTGTVLHRPGDVRTAEDVLRDAALALHSAQTTTSAGTSEVRSAMYTPCLREVAVERSRTADELRAALAGTPGAGELLVHYQPYVLLSDPSTVAGFEALVRWQHPERGLVSPADFVPVAEEVGLIRPIGLRVLEQAAARSAAWHGLDRSRPWTTSVNLSPQQLLDVDLVRRVREVLDRTGLPAELLTLELTETAMMLDLDGAARRLQTLRDLGVRIALDDFGTGSSSLSYLHQLPVDVVKLDQAFISRLGQDATALALVRAVLDIASALGLTTIAEGVETPSQLRMLTELGCDKAQGYLLSRPVPADVAQELLVGTRALGGVGAFTSGAVGGAAPRR</sequence>
<dbReference type="Gene3D" id="6.10.340.10">
    <property type="match status" value="1"/>
</dbReference>
<dbReference type="GO" id="GO:0016020">
    <property type="term" value="C:membrane"/>
    <property type="evidence" value="ECO:0007669"/>
    <property type="project" value="InterPro"/>
</dbReference>
<dbReference type="SMART" id="SM00267">
    <property type="entry name" value="GGDEF"/>
    <property type="match status" value="1"/>
</dbReference>
<dbReference type="InterPro" id="IPR000160">
    <property type="entry name" value="GGDEF_dom"/>
</dbReference>
<dbReference type="InterPro" id="IPR029787">
    <property type="entry name" value="Nucleotide_cyclase"/>
</dbReference>